<feature type="transmembrane region" description="Helical" evidence="10">
    <location>
        <begin position="294"/>
        <end position="315"/>
    </location>
</feature>
<keyword evidence="7 10" id="KW-0472">Membrane</keyword>
<keyword evidence="6 10" id="KW-1133">Transmembrane helix</keyword>
<comment type="caution">
    <text evidence="13">The sequence shown here is derived from an EMBL/GenBank/DDBJ whole genome shotgun (WGS) entry which is preliminary data.</text>
</comment>
<keyword evidence="8" id="KW-0675">Receptor</keyword>
<dbReference type="OrthoDB" id="676979at2759"/>
<dbReference type="FunFam" id="3.80.10.10:FF:000062">
    <property type="entry name" value="protein STRUBBELIG-RECEPTOR FAMILY 3"/>
    <property type="match status" value="1"/>
</dbReference>
<keyword evidence="5" id="KW-0677">Repeat</keyword>
<evidence type="ECO:0000313" key="14">
    <source>
        <dbReference type="Proteomes" id="UP000796880"/>
    </source>
</evidence>
<evidence type="ECO:0000313" key="13">
    <source>
        <dbReference type="EMBL" id="KAF3451538.1"/>
    </source>
</evidence>
<dbReference type="FunFam" id="3.30.200.20:FF:000125">
    <property type="entry name" value="Protein STRUBBELIG-RECEPTOR FAMILY 8"/>
    <property type="match status" value="1"/>
</dbReference>
<feature type="compositionally biased region" description="Pro residues" evidence="9">
    <location>
        <begin position="250"/>
        <end position="265"/>
    </location>
</feature>
<dbReference type="AlphaFoldDB" id="A0A8K0MMX1"/>
<dbReference type="PANTHER" id="PTHR48007:SF22">
    <property type="entry name" value="PROTEIN STRUBBELIG-RECEPTOR FAMILY 3-LIKE ISOFORM X1"/>
    <property type="match status" value="1"/>
</dbReference>
<dbReference type="InterPro" id="IPR001611">
    <property type="entry name" value="Leu-rich_rpt"/>
</dbReference>
<dbReference type="InterPro" id="IPR001245">
    <property type="entry name" value="Ser-Thr/Tyr_kinase_cat_dom"/>
</dbReference>
<keyword evidence="3 10" id="KW-0812">Transmembrane</keyword>
<evidence type="ECO:0000256" key="3">
    <source>
        <dbReference type="ARBA" id="ARBA00022692"/>
    </source>
</evidence>
<keyword evidence="4 11" id="KW-0732">Signal</keyword>
<dbReference type="Pfam" id="PF07714">
    <property type="entry name" value="PK_Tyr_Ser-Thr"/>
    <property type="match status" value="1"/>
</dbReference>
<evidence type="ECO:0000256" key="2">
    <source>
        <dbReference type="ARBA" id="ARBA00022614"/>
    </source>
</evidence>
<evidence type="ECO:0000259" key="12">
    <source>
        <dbReference type="PROSITE" id="PS50011"/>
    </source>
</evidence>
<dbReference type="PANTHER" id="PTHR48007">
    <property type="entry name" value="LEUCINE-RICH REPEAT RECEPTOR-LIKE PROTEIN KINASE PXC1"/>
    <property type="match status" value="1"/>
</dbReference>
<gene>
    <name evidence="13" type="ORF">FNV43_RR07633</name>
</gene>
<dbReference type="Gene3D" id="3.80.10.10">
    <property type="entry name" value="Ribonuclease Inhibitor"/>
    <property type="match status" value="2"/>
</dbReference>
<dbReference type="GO" id="GO:0004672">
    <property type="term" value="F:protein kinase activity"/>
    <property type="evidence" value="ECO:0007669"/>
    <property type="project" value="InterPro"/>
</dbReference>
<dbReference type="GO" id="GO:0016020">
    <property type="term" value="C:membrane"/>
    <property type="evidence" value="ECO:0007669"/>
    <property type="project" value="UniProtKB-SubCell"/>
</dbReference>
<dbReference type="Gene3D" id="1.10.510.10">
    <property type="entry name" value="Transferase(Phosphotransferase) domain 1"/>
    <property type="match status" value="1"/>
</dbReference>
<keyword evidence="14" id="KW-1185">Reference proteome</keyword>
<keyword evidence="2" id="KW-0433">Leucine-rich repeat</keyword>
<evidence type="ECO:0000256" key="11">
    <source>
        <dbReference type="SAM" id="SignalP"/>
    </source>
</evidence>
<feature type="chain" id="PRO_5035441664" description="Protein kinase domain-containing protein" evidence="11">
    <location>
        <begin position="28"/>
        <end position="733"/>
    </location>
</feature>
<dbReference type="PROSITE" id="PS50011">
    <property type="entry name" value="PROTEIN_KINASE_DOM"/>
    <property type="match status" value="1"/>
</dbReference>
<dbReference type="InterPro" id="IPR046959">
    <property type="entry name" value="PRK1-6/SRF4-like"/>
</dbReference>
<evidence type="ECO:0000256" key="7">
    <source>
        <dbReference type="ARBA" id="ARBA00023136"/>
    </source>
</evidence>
<dbReference type="GO" id="GO:0005524">
    <property type="term" value="F:ATP binding"/>
    <property type="evidence" value="ECO:0007669"/>
    <property type="project" value="InterPro"/>
</dbReference>
<name>A0A8K0MMX1_9ROSA</name>
<evidence type="ECO:0000256" key="10">
    <source>
        <dbReference type="SAM" id="Phobius"/>
    </source>
</evidence>
<dbReference type="FunFam" id="1.10.510.10:FF:000095">
    <property type="entry name" value="protein STRUBBELIG-RECEPTOR FAMILY 8"/>
    <property type="match status" value="1"/>
</dbReference>
<dbReference type="InterPro" id="IPR032675">
    <property type="entry name" value="LRR_dom_sf"/>
</dbReference>
<reference evidence="13" key="1">
    <citation type="submission" date="2020-03" db="EMBL/GenBank/DDBJ databases">
        <title>A high-quality chromosome-level genome assembly of a woody plant with both climbing and erect habits, Rhamnella rubrinervis.</title>
        <authorList>
            <person name="Lu Z."/>
            <person name="Yang Y."/>
            <person name="Zhu X."/>
            <person name="Sun Y."/>
        </authorList>
    </citation>
    <scope>NUCLEOTIDE SEQUENCE</scope>
    <source>
        <strain evidence="13">BYM</strain>
        <tissue evidence="13">Leaf</tissue>
    </source>
</reference>
<protein>
    <recommendedName>
        <fullName evidence="12">Protein kinase domain-containing protein</fullName>
    </recommendedName>
</protein>
<evidence type="ECO:0000256" key="9">
    <source>
        <dbReference type="SAM" id="MobiDB-lite"/>
    </source>
</evidence>
<evidence type="ECO:0000256" key="8">
    <source>
        <dbReference type="ARBA" id="ARBA00023170"/>
    </source>
</evidence>
<dbReference type="Proteomes" id="UP000796880">
    <property type="component" value="Unassembled WGS sequence"/>
</dbReference>
<dbReference type="InterPro" id="IPR000719">
    <property type="entry name" value="Prot_kinase_dom"/>
</dbReference>
<evidence type="ECO:0000256" key="1">
    <source>
        <dbReference type="ARBA" id="ARBA00004370"/>
    </source>
</evidence>
<evidence type="ECO:0000256" key="6">
    <source>
        <dbReference type="ARBA" id="ARBA00022989"/>
    </source>
</evidence>
<dbReference type="EMBL" id="VOIH02000003">
    <property type="protein sequence ID" value="KAF3451538.1"/>
    <property type="molecule type" value="Genomic_DNA"/>
</dbReference>
<dbReference type="Gene3D" id="3.30.200.20">
    <property type="entry name" value="Phosphorylase Kinase, domain 1"/>
    <property type="match status" value="1"/>
</dbReference>
<organism evidence="13 14">
    <name type="scientific">Rhamnella rubrinervis</name>
    <dbReference type="NCBI Taxonomy" id="2594499"/>
    <lineage>
        <taxon>Eukaryota</taxon>
        <taxon>Viridiplantae</taxon>
        <taxon>Streptophyta</taxon>
        <taxon>Embryophyta</taxon>
        <taxon>Tracheophyta</taxon>
        <taxon>Spermatophyta</taxon>
        <taxon>Magnoliopsida</taxon>
        <taxon>eudicotyledons</taxon>
        <taxon>Gunneridae</taxon>
        <taxon>Pentapetalae</taxon>
        <taxon>rosids</taxon>
        <taxon>fabids</taxon>
        <taxon>Rosales</taxon>
        <taxon>Rhamnaceae</taxon>
        <taxon>rhamnoid group</taxon>
        <taxon>Rhamneae</taxon>
        <taxon>Rhamnella</taxon>
    </lineage>
</organism>
<dbReference type="InterPro" id="IPR011009">
    <property type="entry name" value="Kinase-like_dom_sf"/>
</dbReference>
<dbReference type="SUPFAM" id="SSF52058">
    <property type="entry name" value="L domain-like"/>
    <property type="match status" value="1"/>
</dbReference>
<evidence type="ECO:0000256" key="4">
    <source>
        <dbReference type="ARBA" id="ARBA00022729"/>
    </source>
</evidence>
<evidence type="ECO:0000256" key="5">
    <source>
        <dbReference type="ARBA" id="ARBA00022737"/>
    </source>
</evidence>
<accession>A0A8K0MMX1</accession>
<sequence length="733" mass="80126">MDYMKWEIYMRVFTGLVLIFTAPNCVGFTDPGDVMAINNLYVALGYPPLRGWLLVGGDPCVDSWQGVECVFSNITAIKLGTANLGGELGDSLQLFGSIIEIDLINNHIGGSIPSALPLTLRILSLSANHFTGSIPASLSLLAQLLDLSLSNNNLSGGIPDAFQQLTFLTNLNLSSNNLSGQLPPSLRNLSALTTLHLQDNQLSGTLDVLQDLPLQDLNIANNSFSGPIPAKLLTIPNFRKDGNPFNTTPILPPQTAPPARAPSPGEPLWRHANGPTSARMPTSGGERKLLTSKMITWIAVAGTLIVLALLLCLLLRKCCRAKRKDGNSNKHYVDAHKDSNVRPKYGGSALQQSIQMETVPNEAIVKRTDGSRLNKRKNSLIPNQQDEEAINAKKIAESSMRKRDDGIDMTGMDVDFLPPPPPPPFPMQKVTVNPVAPAMVSTSRRSVKSVNSNSVRVFTVAELQQYTNSFSQENFIGAGMLGSVYRAELPDGKPLAVKKLDNKASQQQSGEEFLELVSSISKLCHANVVELVGYCAEHGQRLLVYEYYSNGTLHDALHMDDEIHQKLSWNRRILVALGAARALEYLHEVCQPHVVHRNFKSANLLLDDKLEVYVSDCGLAPLLSAASLSQMSGRLLNAHGYGAPEFDSGSYTHQSDVYSFGVVLLELLTGRKSYDRSRPRGEQFLVRWAIPKLHDIDSLSRMVDPSLRGAYPKKSLSRFADVISSCLQASSEL</sequence>
<feature type="signal peptide" evidence="11">
    <location>
        <begin position="1"/>
        <end position="27"/>
    </location>
</feature>
<feature type="domain" description="Protein kinase" evidence="12">
    <location>
        <begin position="470"/>
        <end position="733"/>
    </location>
</feature>
<feature type="region of interest" description="Disordered" evidence="9">
    <location>
        <begin position="250"/>
        <end position="284"/>
    </location>
</feature>
<comment type="subcellular location">
    <subcellularLocation>
        <location evidence="1">Membrane</location>
    </subcellularLocation>
</comment>
<proteinExistence type="predicted"/>
<dbReference type="Pfam" id="PF13855">
    <property type="entry name" value="LRR_8"/>
    <property type="match status" value="1"/>
</dbReference>
<dbReference type="SUPFAM" id="SSF56112">
    <property type="entry name" value="Protein kinase-like (PK-like)"/>
    <property type="match status" value="1"/>
</dbReference>